<comment type="caution">
    <text evidence="2">The sequence shown here is derived from an EMBL/GenBank/DDBJ whole genome shotgun (WGS) entry which is preliminary data.</text>
</comment>
<evidence type="ECO:0000256" key="1">
    <source>
        <dbReference type="SAM" id="MobiDB-lite"/>
    </source>
</evidence>
<accession>A0A4V6A293</accession>
<feature type="compositionally biased region" description="Basic and acidic residues" evidence="1">
    <location>
        <begin position="72"/>
        <end position="88"/>
    </location>
</feature>
<evidence type="ECO:0000313" key="2">
    <source>
        <dbReference type="EMBL" id="TKR78175.1"/>
    </source>
</evidence>
<feature type="compositionally biased region" description="Basic and acidic residues" evidence="1">
    <location>
        <begin position="39"/>
        <end position="54"/>
    </location>
</feature>
<dbReference type="EMBL" id="AZBU02000005">
    <property type="protein sequence ID" value="TKR78175.1"/>
    <property type="molecule type" value="Genomic_DNA"/>
</dbReference>
<reference evidence="2 3" key="2">
    <citation type="journal article" date="2019" name="G3 (Bethesda)">
        <title>Hybrid Assembly of the Genome of the Entomopathogenic Nematode Steinernema carpocapsae Identifies the X-Chromosome.</title>
        <authorList>
            <person name="Serra L."/>
            <person name="Macchietto M."/>
            <person name="Macias-Munoz A."/>
            <person name="McGill C.J."/>
            <person name="Rodriguez I.M."/>
            <person name="Rodriguez B."/>
            <person name="Murad R."/>
            <person name="Mortazavi A."/>
        </authorList>
    </citation>
    <scope>NUCLEOTIDE SEQUENCE [LARGE SCALE GENOMIC DNA]</scope>
    <source>
        <strain evidence="2 3">ALL</strain>
    </source>
</reference>
<gene>
    <name evidence="2" type="ORF">L596_019027</name>
</gene>
<proteinExistence type="predicted"/>
<name>A0A4V6A293_STECR</name>
<sequence length="100" mass="11182">MAGSASLPPCRRGFSGREEAAFAAFPPLQSHYCSAHKTNAPEKHNNEARGKVEQSGHCGLAGVEDLKEGGFRRGRESICEQRKEDYANRSRRRRLRGRLQ</sequence>
<feature type="region of interest" description="Disordered" evidence="1">
    <location>
        <begin position="35"/>
        <end position="56"/>
    </location>
</feature>
<feature type="region of interest" description="Disordered" evidence="1">
    <location>
        <begin position="72"/>
        <end position="100"/>
    </location>
</feature>
<protein>
    <submittedName>
        <fullName evidence="2">Uncharacterized protein</fullName>
    </submittedName>
</protein>
<keyword evidence="3" id="KW-1185">Reference proteome</keyword>
<dbReference type="Proteomes" id="UP000298663">
    <property type="component" value="Unassembled WGS sequence"/>
</dbReference>
<reference evidence="2 3" key="1">
    <citation type="journal article" date="2015" name="Genome Biol.">
        <title>Comparative genomics of Steinernema reveals deeply conserved gene regulatory networks.</title>
        <authorList>
            <person name="Dillman A.R."/>
            <person name="Macchietto M."/>
            <person name="Porter C.F."/>
            <person name="Rogers A."/>
            <person name="Williams B."/>
            <person name="Antoshechkin I."/>
            <person name="Lee M.M."/>
            <person name="Goodwin Z."/>
            <person name="Lu X."/>
            <person name="Lewis E.E."/>
            <person name="Goodrich-Blair H."/>
            <person name="Stock S.P."/>
            <person name="Adams B.J."/>
            <person name="Sternberg P.W."/>
            <person name="Mortazavi A."/>
        </authorList>
    </citation>
    <scope>NUCLEOTIDE SEQUENCE [LARGE SCALE GENOMIC DNA]</scope>
    <source>
        <strain evidence="2 3">ALL</strain>
    </source>
</reference>
<dbReference type="AlphaFoldDB" id="A0A4V6A293"/>
<evidence type="ECO:0000313" key="3">
    <source>
        <dbReference type="Proteomes" id="UP000298663"/>
    </source>
</evidence>
<feature type="compositionally biased region" description="Basic residues" evidence="1">
    <location>
        <begin position="89"/>
        <end position="100"/>
    </location>
</feature>
<organism evidence="2 3">
    <name type="scientific">Steinernema carpocapsae</name>
    <name type="common">Entomopathogenic nematode</name>
    <dbReference type="NCBI Taxonomy" id="34508"/>
    <lineage>
        <taxon>Eukaryota</taxon>
        <taxon>Metazoa</taxon>
        <taxon>Ecdysozoa</taxon>
        <taxon>Nematoda</taxon>
        <taxon>Chromadorea</taxon>
        <taxon>Rhabditida</taxon>
        <taxon>Tylenchina</taxon>
        <taxon>Panagrolaimomorpha</taxon>
        <taxon>Strongyloidoidea</taxon>
        <taxon>Steinernematidae</taxon>
        <taxon>Steinernema</taxon>
    </lineage>
</organism>